<dbReference type="AlphaFoldDB" id="A0A238VFE6"/>
<gene>
    <name evidence="3" type="ORF">SAMN04488111_0374</name>
</gene>
<dbReference type="Proteomes" id="UP000198412">
    <property type="component" value="Unassembled WGS sequence"/>
</dbReference>
<feature type="domain" description="Mce/MlaD" evidence="2">
    <location>
        <begin position="41"/>
        <end position="116"/>
    </location>
</feature>
<evidence type="ECO:0000256" key="1">
    <source>
        <dbReference type="SAM" id="Phobius"/>
    </source>
</evidence>
<feature type="transmembrane region" description="Helical" evidence="1">
    <location>
        <begin position="12"/>
        <end position="30"/>
    </location>
</feature>
<evidence type="ECO:0000259" key="2">
    <source>
        <dbReference type="Pfam" id="PF02470"/>
    </source>
</evidence>
<dbReference type="EMBL" id="FZNX01000001">
    <property type="protein sequence ID" value="SNR32807.1"/>
    <property type="molecule type" value="Genomic_DNA"/>
</dbReference>
<dbReference type="RefSeq" id="WP_089376729.1">
    <property type="nucleotide sequence ID" value="NZ_FZNX01000001.1"/>
</dbReference>
<evidence type="ECO:0000313" key="4">
    <source>
        <dbReference type="Proteomes" id="UP000198412"/>
    </source>
</evidence>
<keyword evidence="1" id="KW-1133">Transmembrane helix</keyword>
<organism evidence="3 4">
    <name type="scientific">Lutibacter flavus</name>
    <dbReference type="NCBI Taxonomy" id="691689"/>
    <lineage>
        <taxon>Bacteria</taxon>
        <taxon>Pseudomonadati</taxon>
        <taxon>Bacteroidota</taxon>
        <taxon>Flavobacteriia</taxon>
        <taxon>Flavobacteriales</taxon>
        <taxon>Flavobacteriaceae</taxon>
        <taxon>Lutibacter</taxon>
    </lineage>
</organism>
<dbReference type="InterPro" id="IPR003399">
    <property type="entry name" value="Mce/MlaD"/>
</dbReference>
<dbReference type="Pfam" id="PF02470">
    <property type="entry name" value="MlaD"/>
    <property type="match status" value="1"/>
</dbReference>
<sequence length="328" mass="36071">MKKSNSQKINLGLFVIISTLFLIIALYFIGNRQNLFSKNFKISAVFNNVNGLILGNNVRYSGINVGTVKNINMINDTTICVDMLIDEKILKHIKQNAVAGISSDGLVGSMVINIAPEKDYAPPLIPGDTIKSYSKISTNDMLETLNTTNDNISLLTSDLLKITTSIKTGDGTLGMLINDPELAYNLKKTVANLKTASISASNSLLEFNKIIKTINFDESMAGVLLSDSISAIQMKSIITNLDKSSIGIDSVISNINDLVLNVKNGEGTLDYMVNDTVLVNNIDETVKNIKEGSIRLNENLEALKHNFLFRGYFRKLERQKAKEAKKNN</sequence>
<dbReference type="PANTHER" id="PTHR33371">
    <property type="entry name" value="INTERMEMBRANE PHOSPHOLIPID TRANSPORT SYSTEM BINDING PROTEIN MLAD-RELATED"/>
    <property type="match status" value="1"/>
</dbReference>
<keyword evidence="4" id="KW-1185">Reference proteome</keyword>
<dbReference type="InterPro" id="IPR052336">
    <property type="entry name" value="MlaD_Phospholipid_Transporter"/>
</dbReference>
<dbReference type="OrthoDB" id="9771725at2"/>
<evidence type="ECO:0000313" key="3">
    <source>
        <dbReference type="EMBL" id="SNR32807.1"/>
    </source>
</evidence>
<protein>
    <submittedName>
        <fullName evidence="3">Phospholipid/cholesterol/gamma-HCH transport system substrate-binding protein</fullName>
    </submittedName>
</protein>
<dbReference type="PANTHER" id="PTHR33371:SF4">
    <property type="entry name" value="INTERMEMBRANE PHOSPHOLIPID TRANSPORT SYSTEM BINDING PROTEIN MLAD"/>
    <property type="match status" value="1"/>
</dbReference>
<proteinExistence type="predicted"/>
<name>A0A238VFE6_9FLAO</name>
<keyword evidence="1" id="KW-0472">Membrane</keyword>
<keyword evidence="1" id="KW-0812">Transmembrane</keyword>
<reference evidence="4" key="1">
    <citation type="submission" date="2017-06" db="EMBL/GenBank/DDBJ databases">
        <authorList>
            <person name="Varghese N."/>
            <person name="Submissions S."/>
        </authorList>
    </citation>
    <scope>NUCLEOTIDE SEQUENCE [LARGE SCALE GENOMIC DNA]</scope>
    <source>
        <strain evidence="4">DSM 27993</strain>
    </source>
</reference>
<accession>A0A238VFE6</accession>